<keyword evidence="10" id="KW-1185">Reference proteome</keyword>
<protein>
    <recommendedName>
        <fullName evidence="5">protein adenylyltransferase</fullName>
        <ecNumber evidence="5">2.7.7.108</ecNumber>
    </recommendedName>
</protein>
<dbReference type="Gene3D" id="1.10.3290.10">
    <property type="entry name" value="Fido-like domain"/>
    <property type="match status" value="1"/>
</dbReference>
<keyword evidence="4" id="KW-0067">ATP-binding</keyword>
<evidence type="ECO:0000313" key="9">
    <source>
        <dbReference type="EMBL" id="WIM69279.1"/>
    </source>
</evidence>
<sequence>MASADSHDPYIDPTTGVLKNLVGASTKIALNHAEGDLSFVRMLQLLDNPPERTNDLDELRTIHRHLFQDVYDWAGELRTVDLRKSAGRREPFLPVPMIRHAAAVAAGELQEENGLRGLDRDRFIARLAYHYDQVNYIHPFREGNGRVQRLFWSRVARDAGWQLDWRRVHGSVNDTACQVACEDQDRSLLIAMFEEVVIGPVVDDRDPDRLAFRLHPDES</sequence>
<reference evidence="9 10" key="1">
    <citation type="submission" date="2023-05" db="EMBL/GenBank/DDBJ databases">
        <title>Corynebacterium suedekumii sp. nov. and Corynebacterium breve sp. nov. isolated from raw cow's milk.</title>
        <authorList>
            <person name="Baer M.K."/>
            <person name="Mehl L."/>
            <person name="Hellmuth R."/>
            <person name="Marke G."/>
            <person name="Lipski A."/>
        </authorList>
    </citation>
    <scope>NUCLEOTIDE SEQUENCE [LARGE SCALE GENOMIC DNA]</scope>
    <source>
        <strain evidence="9 10">LM112</strain>
    </source>
</reference>
<dbReference type="RefSeq" id="WP_284873874.1">
    <property type="nucleotide sequence ID" value="NZ_CP126970.1"/>
</dbReference>
<keyword evidence="3" id="KW-0547">Nucleotide-binding</keyword>
<evidence type="ECO:0000259" key="8">
    <source>
        <dbReference type="PROSITE" id="PS51459"/>
    </source>
</evidence>
<keyword evidence="1" id="KW-0808">Transferase</keyword>
<evidence type="ECO:0000256" key="6">
    <source>
        <dbReference type="ARBA" id="ARBA00047939"/>
    </source>
</evidence>
<comment type="catalytic activity">
    <reaction evidence="7">
        <text>L-tyrosyl-[protein] + ATP = O-(5'-adenylyl)-L-tyrosyl-[protein] + diphosphate</text>
        <dbReference type="Rhea" id="RHEA:54288"/>
        <dbReference type="Rhea" id="RHEA-COMP:10136"/>
        <dbReference type="Rhea" id="RHEA-COMP:13846"/>
        <dbReference type="ChEBI" id="CHEBI:30616"/>
        <dbReference type="ChEBI" id="CHEBI:33019"/>
        <dbReference type="ChEBI" id="CHEBI:46858"/>
        <dbReference type="ChEBI" id="CHEBI:83624"/>
        <dbReference type="EC" id="2.7.7.108"/>
    </reaction>
</comment>
<evidence type="ECO:0000256" key="3">
    <source>
        <dbReference type="ARBA" id="ARBA00022741"/>
    </source>
</evidence>
<dbReference type="Pfam" id="PF02661">
    <property type="entry name" value="Fic"/>
    <property type="match status" value="1"/>
</dbReference>
<evidence type="ECO:0000256" key="2">
    <source>
        <dbReference type="ARBA" id="ARBA00022695"/>
    </source>
</evidence>
<dbReference type="InterPro" id="IPR036597">
    <property type="entry name" value="Fido-like_dom_sf"/>
</dbReference>
<evidence type="ECO:0000256" key="5">
    <source>
        <dbReference type="ARBA" id="ARBA00034531"/>
    </source>
</evidence>
<accession>A0ABY8VI09</accession>
<proteinExistence type="predicted"/>
<comment type="catalytic activity">
    <reaction evidence="6">
        <text>L-threonyl-[protein] + ATP = 3-O-(5'-adenylyl)-L-threonyl-[protein] + diphosphate</text>
        <dbReference type="Rhea" id="RHEA:54292"/>
        <dbReference type="Rhea" id="RHEA-COMP:11060"/>
        <dbReference type="Rhea" id="RHEA-COMP:13847"/>
        <dbReference type="ChEBI" id="CHEBI:30013"/>
        <dbReference type="ChEBI" id="CHEBI:30616"/>
        <dbReference type="ChEBI" id="CHEBI:33019"/>
        <dbReference type="ChEBI" id="CHEBI:138113"/>
        <dbReference type="EC" id="2.7.7.108"/>
    </reaction>
</comment>
<evidence type="ECO:0000256" key="7">
    <source>
        <dbReference type="ARBA" id="ARBA00048696"/>
    </source>
</evidence>
<keyword evidence="2" id="KW-0548">Nucleotidyltransferase</keyword>
<evidence type="ECO:0000256" key="4">
    <source>
        <dbReference type="ARBA" id="ARBA00022840"/>
    </source>
</evidence>
<dbReference type="PANTHER" id="PTHR39560:SF1">
    <property type="entry name" value="PROTEIN ADENYLYLTRANSFERASE FIC-RELATED"/>
    <property type="match status" value="1"/>
</dbReference>
<dbReference type="SUPFAM" id="SSF140931">
    <property type="entry name" value="Fic-like"/>
    <property type="match status" value="1"/>
</dbReference>
<feature type="domain" description="Fido" evidence="8">
    <location>
        <begin position="54"/>
        <end position="199"/>
    </location>
</feature>
<gene>
    <name evidence="9" type="ORF">QP029_08305</name>
</gene>
<evidence type="ECO:0000256" key="1">
    <source>
        <dbReference type="ARBA" id="ARBA00022679"/>
    </source>
</evidence>
<dbReference type="PROSITE" id="PS51459">
    <property type="entry name" value="FIDO"/>
    <property type="match status" value="1"/>
</dbReference>
<dbReference type="Proteomes" id="UP001238805">
    <property type="component" value="Chromosome"/>
</dbReference>
<dbReference type="EC" id="2.7.7.108" evidence="5"/>
<organism evidence="9 10">
    <name type="scientific">Corynebacterium suedekumii</name>
    <dbReference type="NCBI Taxonomy" id="3049801"/>
    <lineage>
        <taxon>Bacteria</taxon>
        <taxon>Bacillati</taxon>
        <taxon>Actinomycetota</taxon>
        <taxon>Actinomycetes</taxon>
        <taxon>Mycobacteriales</taxon>
        <taxon>Corynebacteriaceae</taxon>
        <taxon>Corynebacterium</taxon>
    </lineage>
</organism>
<dbReference type="PANTHER" id="PTHR39560">
    <property type="entry name" value="PROTEIN ADENYLYLTRANSFERASE FIC-RELATED"/>
    <property type="match status" value="1"/>
</dbReference>
<evidence type="ECO:0000313" key="10">
    <source>
        <dbReference type="Proteomes" id="UP001238805"/>
    </source>
</evidence>
<dbReference type="EMBL" id="CP126970">
    <property type="protein sequence ID" value="WIM69279.1"/>
    <property type="molecule type" value="Genomic_DNA"/>
</dbReference>
<name>A0ABY8VI09_9CORY</name>
<dbReference type="InterPro" id="IPR003812">
    <property type="entry name" value="Fido"/>
</dbReference>